<keyword evidence="2" id="KW-1185">Reference proteome</keyword>
<organism evidence="1 2">
    <name type="scientific">Botryobasidium botryosum (strain FD-172 SS1)</name>
    <dbReference type="NCBI Taxonomy" id="930990"/>
    <lineage>
        <taxon>Eukaryota</taxon>
        <taxon>Fungi</taxon>
        <taxon>Dikarya</taxon>
        <taxon>Basidiomycota</taxon>
        <taxon>Agaricomycotina</taxon>
        <taxon>Agaricomycetes</taxon>
        <taxon>Cantharellales</taxon>
        <taxon>Botryobasidiaceae</taxon>
        <taxon>Botryobasidium</taxon>
    </lineage>
</organism>
<evidence type="ECO:0000313" key="2">
    <source>
        <dbReference type="Proteomes" id="UP000027195"/>
    </source>
</evidence>
<accession>A0A067MXP2</accession>
<dbReference type="InParanoid" id="A0A067MXP2"/>
<sequence>MSPLVVQLITEELDRRDGKGGWEDFNIFDDEPSFHESGRRIWALHSISVIVGGEARRMKLYCFTKPPNANKTLQTIALALPLPPPIPYDTLKSWPQELLKLQTRPALFQLRTRNEDAFDGILVAQSHIACFETTVRRHLDTSTTGIYGRLDSLVGFLKDANMTDWLPSESYKWRLVFLVPKRNLPGWRNAYCWAGTGRRGAGSSQAREDWMDHVDIYVSCPEVMMEDTEKPPLL</sequence>
<dbReference type="AlphaFoldDB" id="A0A067MXP2"/>
<protein>
    <submittedName>
        <fullName evidence="1">Uncharacterized protein</fullName>
    </submittedName>
</protein>
<name>A0A067MXP2_BOTB1</name>
<evidence type="ECO:0000313" key="1">
    <source>
        <dbReference type="EMBL" id="KDQ19470.1"/>
    </source>
</evidence>
<proteinExistence type="predicted"/>
<dbReference type="Proteomes" id="UP000027195">
    <property type="component" value="Unassembled WGS sequence"/>
</dbReference>
<reference evidence="2" key="1">
    <citation type="journal article" date="2014" name="Proc. Natl. Acad. Sci. U.S.A.">
        <title>Extensive sampling of basidiomycete genomes demonstrates inadequacy of the white-rot/brown-rot paradigm for wood decay fungi.</title>
        <authorList>
            <person name="Riley R."/>
            <person name="Salamov A.A."/>
            <person name="Brown D.W."/>
            <person name="Nagy L.G."/>
            <person name="Floudas D."/>
            <person name="Held B.W."/>
            <person name="Levasseur A."/>
            <person name="Lombard V."/>
            <person name="Morin E."/>
            <person name="Otillar R."/>
            <person name="Lindquist E.A."/>
            <person name="Sun H."/>
            <person name="LaButti K.M."/>
            <person name="Schmutz J."/>
            <person name="Jabbour D."/>
            <person name="Luo H."/>
            <person name="Baker S.E."/>
            <person name="Pisabarro A.G."/>
            <person name="Walton J.D."/>
            <person name="Blanchette R.A."/>
            <person name="Henrissat B."/>
            <person name="Martin F."/>
            <person name="Cullen D."/>
            <person name="Hibbett D.S."/>
            <person name="Grigoriev I.V."/>
        </authorList>
    </citation>
    <scope>NUCLEOTIDE SEQUENCE [LARGE SCALE GENOMIC DNA]</scope>
    <source>
        <strain evidence="2">FD-172 SS1</strain>
    </source>
</reference>
<gene>
    <name evidence="1" type="ORF">BOTBODRAFT_170565</name>
</gene>
<dbReference type="EMBL" id="KL198019">
    <property type="protein sequence ID" value="KDQ19470.1"/>
    <property type="molecule type" value="Genomic_DNA"/>
</dbReference>
<dbReference type="HOGENOM" id="CLU_084244_0_0_1"/>